<evidence type="ECO:0000313" key="2">
    <source>
        <dbReference type="EMBL" id="CAH9056804.1"/>
    </source>
</evidence>
<dbReference type="EMBL" id="CAMAPC010000005">
    <property type="protein sequence ID" value="CAH9056804.1"/>
    <property type="molecule type" value="Genomic_DNA"/>
</dbReference>
<dbReference type="Proteomes" id="UP001152467">
    <property type="component" value="Unassembled WGS sequence"/>
</dbReference>
<accession>A0A9W4QX38</accession>
<comment type="caution">
    <text evidence="2">The sequence shown here is derived from an EMBL/GenBank/DDBJ whole genome shotgun (WGS) entry which is preliminary data.</text>
</comment>
<keyword evidence="1" id="KW-0472">Membrane</keyword>
<protein>
    <recommendedName>
        <fullName evidence="4">Type II secretion system protein K</fullName>
    </recommendedName>
</protein>
<dbReference type="AlphaFoldDB" id="A0A9W4QX38"/>
<evidence type="ECO:0000256" key="1">
    <source>
        <dbReference type="SAM" id="Phobius"/>
    </source>
</evidence>
<keyword evidence="1" id="KW-1133">Transmembrane helix</keyword>
<reference evidence="2" key="1">
    <citation type="submission" date="2022-07" db="EMBL/GenBank/DDBJ databases">
        <authorList>
            <person name="Criscuolo A."/>
        </authorList>
    </citation>
    <scope>NUCLEOTIDE SEQUENCE</scope>
    <source>
        <strain evidence="2">CIP111854</strain>
    </source>
</reference>
<evidence type="ECO:0000313" key="3">
    <source>
        <dbReference type="Proteomes" id="UP001152467"/>
    </source>
</evidence>
<organism evidence="2 3">
    <name type="scientific">Pseudoalteromonas holothuriae</name>
    <dbReference type="NCBI Taxonomy" id="2963714"/>
    <lineage>
        <taxon>Bacteria</taxon>
        <taxon>Pseudomonadati</taxon>
        <taxon>Pseudomonadota</taxon>
        <taxon>Gammaproteobacteria</taxon>
        <taxon>Alteromonadales</taxon>
        <taxon>Pseudoalteromonadaceae</taxon>
        <taxon>Pseudoalteromonas</taxon>
    </lineage>
</organism>
<proteinExistence type="predicted"/>
<feature type="transmembrane region" description="Helical" evidence="1">
    <location>
        <begin position="6"/>
        <end position="25"/>
    </location>
</feature>
<gene>
    <name evidence="2" type="ORF">PSECIP111854_01867</name>
</gene>
<name>A0A9W4QX38_9GAMM</name>
<keyword evidence="3" id="KW-1185">Reference proteome</keyword>
<evidence type="ECO:0008006" key="4">
    <source>
        <dbReference type="Google" id="ProtNLM"/>
    </source>
</evidence>
<sequence>MYQKGIALIQILLFSAILTIVALYFSGVAKNQVGISQLTSDRAEALVLLHGARQKLFFDLLTNQKSLVPQDNDPYQWNFFGDSFELAPGVTVQMYDLASRINIRYPERARLIAFLKHSGMDEQAASNWVSDLLDYQDTDIIDDFGRPERLLFGKTNRNGPLSDKSEIQKLGLEQQIAKKLLPNITLFRRSSFNPMNASPELLAALYGQRVSSKIIELRRLSTTTKDSFKRQTGIEESDGVFIFPSHNLQIIISSRVGEVRLKHNWTVKFDPYASVPSSPYTPIYIKE</sequence>
<keyword evidence="1" id="KW-0812">Transmembrane</keyword>